<evidence type="ECO:0000256" key="10">
    <source>
        <dbReference type="ARBA" id="ARBA00023136"/>
    </source>
</evidence>
<dbReference type="RefSeq" id="XP_060052594.1">
    <property type="nucleotide sequence ID" value="XM_060196611.1"/>
</dbReference>
<dbReference type="SUPFAM" id="SSF53448">
    <property type="entry name" value="Nucleotide-diphospho-sugar transferases"/>
    <property type="match status" value="1"/>
</dbReference>
<gene>
    <name evidence="18" type="primary">LOC103116627</name>
</gene>
<comment type="subcellular location">
    <subcellularLocation>
        <location evidence="2 13">Golgi apparatus membrane</location>
        <topology evidence="2 13">Single-pass type II membrane protein</topology>
    </subcellularLocation>
</comment>
<keyword evidence="13" id="KW-0333">Golgi apparatus</keyword>
<evidence type="ECO:0000256" key="11">
    <source>
        <dbReference type="ARBA" id="ARBA00023180"/>
    </source>
</evidence>
<comment type="cofactor">
    <cofactor evidence="1 13">
        <name>Mn(2+)</name>
        <dbReference type="ChEBI" id="CHEBI:29035"/>
    </cofactor>
</comment>
<reference evidence="18" key="1">
    <citation type="submission" date="2025-08" db="UniProtKB">
        <authorList>
            <consortium name="RefSeq"/>
        </authorList>
    </citation>
    <scope>IDENTIFICATION</scope>
</reference>
<comment type="pathway">
    <text evidence="3 13">Protein modification; protein glycosylation.</text>
</comment>
<evidence type="ECO:0000256" key="2">
    <source>
        <dbReference type="ARBA" id="ARBA00004323"/>
    </source>
</evidence>
<dbReference type="InterPro" id="IPR029044">
    <property type="entry name" value="Nucleotide-diphossugar_trans"/>
</dbReference>
<evidence type="ECO:0000256" key="14">
    <source>
        <dbReference type="SAM" id="MobiDB-lite"/>
    </source>
</evidence>
<dbReference type="Gene3D" id="3.90.550.10">
    <property type="entry name" value="Spore Coat Polysaccharide Biosynthesis Protein SpsA, Chain A"/>
    <property type="match status" value="1"/>
</dbReference>
<dbReference type="Pfam" id="PF13733">
    <property type="entry name" value="Glyco_transf_7N"/>
    <property type="match status" value="1"/>
</dbReference>
<dbReference type="InterPro" id="IPR003859">
    <property type="entry name" value="Galactosyl_T"/>
</dbReference>
<dbReference type="InterPro" id="IPR027995">
    <property type="entry name" value="Galactosyl_T_N"/>
</dbReference>
<keyword evidence="13" id="KW-0479">Metal-binding</keyword>
<dbReference type="EC" id="2.4.1.-" evidence="13"/>
<keyword evidence="9" id="KW-1133">Transmembrane helix</keyword>
<proteinExistence type="inferred from homology"/>
<evidence type="ECO:0000259" key="15">
    <source>
        <dbReference type="Pfam" id="PF02709"/>
    </source>
</evidence>
<comment type="similarity">
    <text evidence="4 13">Belongs to the glycosyltransferase 7 family.</text>
</comment>
<dbReference type="PRINTS" id="PR02050">
    <property type="entry name" value="B14GALTRFASE"/>
</dbReference>
<accession>A0ABM3XUU8</accession>
<evidence type="ECO:0000256" key="1">
    <source>
        <dbReference type="ARBA" id="ARBA00001936"/>
    </source>
</evidence>
<evidence type="ECO:0000256" key="6">
    <source>
        <dbReference type="ARBA" id="ARBA00022679"/>
    </source>
</evidence>
<comment type="function">
    <text evidence="13">Responsible for the synthesis of complex-type N-linked oligosaccharides in many glycoproteins as well as the carbohydrate moieties of glycolipids.</text>
</comment>
<organism evidence="17 18">
    <name type="scientific">Erinaceus europaeus</name>
    <name type="common">Western European hedgehog</name>
    <dbReference type="NCBI Taxonomy" id="9365"/>
    <lineage>
        <taxon>Eukaryota</taxon>
        <taxon>Metazoa</taxon>
        <taxon>Chordata</taxon>
        <taxon>Craniata</taxon>
        <taxon>Vertebrata</taxon>
        <taxon>Euteleostomi</taxon>
        <taxon>Mammalia</taxon>
        <taxon>Eutheria</taxon>
        <taxon>Laurasiatheria</taxon>
        <taxon>Eulipotyphla</taxon>
        <taxon>Erinaceidae</taxon>
        <taxon>Erinaceinae</taxon>
        <taxon>Erinaceus</taxon>
    </lineage>
</organism>
<keyword evidence="10" id="KW-0472">Membrane</keyword>
<evidence type="ECO:0000256" key="8">
    <source>
        <dbReference type="ARBA" id="ARBA00022968"/>
    </source>
</evidence>
<keyword evidence="11 13" id="KW-0325">Glycoprotein</keyword>
<dbReference type="Pfam" id="PF02709">
    <property type="entry name" value="Glyco_transf_7C"/>
    <property type="match status" value="1"/>
</dbReference>
<evidence type="ECO:0000313" key="17">
    <source>
        <dbReference type="Proteomes" id="UP001652624"/>
    </source>
</evidence>
<evidence type="ECO:0000256" key="9">
    <source>
        <dbReference type="ARBA" id="ARBA00022989"/>
    </source>
</evidence>
<keyword evidence="12 13" id="KW-0464">Manganese</keyword>
<name>A0ABM3XUU8_ERIEU</name>
<feature type="domain" description="Galactosyltransferase C-terminal" evidence="15">
    <location>
        <begin position="250"/>
        <end position="326"/>
    </location>
</feature>
<evidence type="ECO:0000256" key="12">
    <source>
        <dbReference type="ARBA" id="ARBA00023211"/>
    </source>
</evidence>
<dbReference type="PANTHER" id="PTHR19300">
    <property type="entry name" value="BETA-1,4-GALACTOSYLTRANSFERASE"/>
    <property type="match status" value="1"/>
</dbReference>
<dbReference type="Proteomes" id="UP001652624">
    <property type="component" value="Chromosome 8"/>
</dbReference>
<evidence type="ECO:0000256" key="7">
    <source>
        <dbReference type="ARBA" id="ARBA00022692"/>
    </source>
</evidence>
<feature type="domain" description="Galactosyltransferase N-terminal" evidence="16">
    <location>
        <begin position="113"/>
        <end position="245"/>
    </location>
</feature>
<dbReference type="InterPro" id="IPR027791">
    <property type="entry name" value="Galactosyl_T_C"/>
</dbReference>
<feature type="region of interest" description="Disordered" evidence="14">
    <location>
        <begin position="39"/>
        <end position="112"/>
    </location>
</feature>
<evidence type="ECO:0000256" key="13">
    <source>
        <dbReference type="RuleBase" id="RU368121"/>
    </source>
</evidence>
<evidence type="ECO:0000256" key="5">
    <source>
        <dbReference type="ARBA" id="ARBA00022676"/>
    </source>
</evidence>
<evidence type="ECO:0000256" key="3">
    <source>
        <dbReference type="ARBA" id="ARBA00004922"/>
    </source>
</evidence>
<dbReference type="GeneID" id="103116627"/>
<keyword evidence="7" id="KW-0812">Transmembrane</keyword>
<keyword evidence="6 13" id="KW-0808">Transferase</keyword>
<dbReference type="PANTHER" id="PTHR19300:SF5">
    <property type="entry name" value="BETA-1,4-GALACTOSYLTRANSFERASE 1"/>
    <property type="match status" value="1"/>
</dbReference>
<evidence type="ECO:0000313" key="18">
    <source>
        <dbReference type="RefSeq" id="XP_060052594.1"/>
    </source>
</evidence>
<keyword evidence="5 13" id="KW-0328">Glycosyltransferase</keyword>
<feature type="compositionally biased region" description="Low complexity" evidence="14">
    <location>
        <begin position="40"/>
        <end position="56"/>
    </location>
</feature>
<keyword evidence="8 13" id="KW-0735">Signal-anchor</keyword>
<evidence type="ECO:0000256" key="4">
    <source>
        <dbReference type="ARBA" id="ARBA00005735"/>
    </source>
</evidence>
<evidence type="ECO:0000259" key="16">
    <source>
        <dbReference type="Pfam" id="PF13733"/>
    </source>
</evidence>
<sequence>MLAVGLQRPCCLLLAVCALYLGVFRLLYLACSHRNHLPRPGRAGPAQPQGGVAGAPTSPQLAGELRPPAQGLQRPVTFGSPPGSGGRSSSSGPASNLTLTPAPPPGAQSLPLCPVESPLLRGPLRIDSNPRVNLKQVETQNPQVALGGRYRPRNCTCPQKVAIVIPFRNREAHLSYWLHCLHPVLQRQQLDYGVYVITQAGEQLFNRAKLLNVGFREALQDGDYDCFVFSDVDLVPMDDRNAYRCFPQPRHLSVLVDRFGFFLPYQEYFGGVSAMSKQQFLATNGFSNNYWGWGGEDDDMFNRLTLQGMSLSRPRPWVSKFRMLRHWRDKKNEASPQRFQRVAQTKEAMFSDGLNTLSYRVVGRQRHPLYTQITVDIGSPS</sequence>
<keyword evidence="17" id="KW-1185">Reference proteome</keyword>
<protein>
    <recommendedName>
        <fullName evidence="13">Beta-1,4-galactosyltransferase</fullName>
        <shortName evidence="13">Beta-1,4-GalTase</shortName>
        <ecNumber evidence="13">2.4.1.-</ecNumber>
    </recommendedName>
</protein>
<dbReference type="CDD" id="cd00899">
    <property type="entry name" value="b4GalT"/>
    <property type="match status" value="1"/>
</dbReference>